<dbReference type="InterPro" id="IPR002125">
    <property type="entry name" value="CMP_dCMP_dom"/>
</dbReference>
<gene>
    <name evidence="2" type="ORF">BJ878DRAFT_496879</name>
</gene>
<dbReference type="AlphaFoldDB" id="A0A9P8CII2"/>
<reference evidence="2" key="1">
    <citation type="journal article" date="2021" name="IMA Fungus">
        <title>Genomic characterization of three marine fungi, including Emericellopsis atlantica sp. nov. with signatures of a generalist lifestyle and marine biomass degradation.</title>
        <authorList>
            <person name="Hagestad O.C."/>
            <person name="Hou L."/>
            <person name="Andersen J.H."/>
            <person name="Hansen E.H."/>
            <person name="Altermark B."/>
            <person name="Li C."/>
            <person name="Kuhnert E."/>
            <person name="Cox R.J."/>
            <person name="Crous P.W."/>
            <person name="Spatafora J.W."/>
            <person name="Lail K."/>
            <person name="Amirebrahimi M."/>
            <person name="Lipzen A."/>
            <person name="Pangilinan J."/>
            <person name="Andreopoulos W."/>
            <person name="Hayes R.D."/>
            <person name="Ng V."/>
            <person name="Grigoriev I.V."/>
            <person name="Jackson S.A."/>
            <person name="Sutton T.D.S."/>
            <person name="Dobson A.D.W."/>
            <person name="Rama T."/>
        </authorList>
    </citation>
    <scope>NUCLEOTIDE SEQUENCE</scope>
    <source>
        <strain evidence="2">TRa3180A</strain>
    </source>
</reference>
<dbReference type="Pfam" id="PF18785">
    <property type="entry name" value="Inv-AAD"/>
    <property type="match status" value="1"/>
</dbReference>
<name>A0A9P8CII2_9HELO</name>
<dbReference type="Proteomes" id="UP000887226">
    <property type="component" value="Unassembled WGS sequence"/>
</dbReference>
<dbReference type="EMBL" id="MU253802">
    <property type="protein sequence ID" value="KAG9246511.1"/>
    <property type="molecule type" value="Genomic_DNA"/>
</dbReference>
<dbReference type="InterPro" id="IPR016193">
    <property type="entry name" value="Cytidine_deaminase-like"/>
</dbReference>
<comment type="caution">
    <text evidence="2">The sequence shown here is derived from an EMBL/GenBank/DDBJ whole genome shotgun (WGS) entry which is preliminary data.</text>
</comment>
<dbReference type="OrthoDB" id="252265at2759"/>
<sequence length="161" mass="17815">MNSPIEYMRYALTLAQKSPPKPTNYRVGAVLVDTNTNTILTTGYTLECEGNTHAEQSCFIKLSQQHNALEEDLAKVLPENTVLYTTVEPCGKRLSGNKTCVERILGYGSAIKRVYVGVKEPEKFVGENLGRKRLEEASIEVVLVEGMEKEILEVATAGHVQ</sequence>
<accession>A0A9P8CII2</accession>
<proteinExistence type="predicted"/>
<dbReference type="GO" id="GO:0003824">
    <property type="term" value="F:catalytic activity"/>
    <property type="evidence" value="ECO:0007669"/>
    <property type="project" value="InterPro"/>
</dbReference>
<evidence type="ECO:0000313" key="3">
    <source>
        <dbReference type="Proteomes" id="UP000887226"/>
    </source>
</evidence>
<keyword evidence="3" id="KW-1185">Reference proteome</keyword>
<organism evidence="2 3">
    <name type="scientific">Calycina marina</name>
    <dbReference type="NCBI Taxonomy" id="1763456"/>
    <lineage>
        <taxon>Eukaryota</taxon>
        <taxon>Fungi</taxon>
        <taxon>Dikarya</taxon>
        <taxon>Ascomycota</taxon>
        <taxon>Pezizomycotina</taxon>
        <taxon>Leotiomycetes</taxon>
        <taxon>Helotiales</taxon>
        <taxon>Pezizellaceae</taxon>
        <taxon>Calycina</taxon>
    </lineage>
</organism>
<protein>
    <submittedName>
        <fullName evidence="2">Cytidine deaminase-like protein</fullName>
    </submittedName>
</protein>
<feature type="domain" description="CMP/dCMP-type deaminase" evidence="1">
    <location>
        <begin position="2"/>
        <end position="127"/>
    </location>
</feature>
<dbReference type="GO" id="GO:0006139">
    <property type="term" value="P:nucleobase-containing compound metabolic process"/>
    <property type="evidence" value="ECO:0007669"/>
    <property type="project" value="UniProtKB-ARBA"/>
</dbReference>
<dbReference type="SUPFAM" id="SSF53927">
    <property type="entry name" value="Cytidine deaminase-like"/>
    <property type="match status" value="1"/>
</dbReference>
<evidence type="ECO:0000313" key="2">
    <source>
        <dbReference type="EMBL" id="KAG9246511.1"/>
    </source>
</evidence>
<dbReference type="PROSITE" id="PS51747">
    <property type="entry name" value="CYT_DCMP_DEAMINASES_2"/>
    <property type="match status" value="1"/>
</dbReference>
<evidence type="ECO:0000259" key="1">
    <source>
        <dbReference type="PROSITE" id="PS51747"/>
    </source>
</evidence>
<dbReference type="Gene3D" id="3.40.140.10">
    <property type="entry name" value="Cytidine Deaminase, domain 2"/>
    <property type="match status" value="1"/>
</dbReference>